<feature type="active site" description="Proton donor/acceptor" evidence="4">
    <location>
        <position position="142"/>
    </location>
</feature>
<keyword evidence="1 5" id="KW-0378">Hydrolase</keyword>
<evidence type="ECO:0000256" key="4">
    <source>
        <dbReference type="PIRSR" id="PIRSR605754-1"/>
    </source>
</evidence>
<dbReference type="InterPro" id="IPR009835">
    <property type="entry name" value="SrtB"/>
</dbReference>
<dbReference type="Pfam" id="PF04203">
    <property type="entry name" value="Sortase"/>
    <property type="match status" value="1"/>
</dbReference>
<name>A0A413Q7J4_9FIRM</name>
<organism evidence="5 6">
    <name type="scientific">Agathobacter rectalis</name>
    <dbReference type="NCBI Taxonomy" id="39491"/>
    <lineage>
        <taxon>Bacteria</taxon>
        <taxon>Bacillati</taxon>
        <taxon>Bacillota</taxon>
        <taxon>Clostridia</taxon>
        <taxon>Lachnospirales</taxon>
        <taxon>Lachnospiraceae</taxon>
        <taxon>Agathobacter</taxon>
    </lineage>
</organism>
<evidence type="ECO:0000313" key="5">
    <source>
        <dbReference type="EMBL" id="RGZ93463.1"/>
    </source>
</evidence>
<dbReference type="CDD" id="cd05826">
    <property type="entry name" value="Sortase_B"/>
    <property type="match status" value="1"/>
</dbReference>
<evidence type="ECO:0000313" key="6">
    <source>
        <dbReference type="Proteomes" id="UP000283721"/>
    </source>
</evidence>
<dbReference type="AlphaFoldDB" id="A0A413Q7J4"/>
<gene>
    <name evidence="5" type="primary">srtB</name>
    <name evidence="5" type="ORF">DW967_06360</name>
</gene>
<evidence type="ECO:0000256" key="1">
    <source>
        <dbReference type="ARBA" id="ARBA00022801"/>
    </source>
</evidence>
<feature type="active site" description="Acyl-thioester intermediate" evidence="2">
    <location>
        <position position="240"/>
    </location>
</feature>
<sequence>MKNYKSIICIAAAVCLLGTAAFCGFRIYHHYAQVDEQTEAFEEIAEMVEQAPTEKTVPDDTPVSEGEDVLAKYQELYLQNEDMVGWISIAGTTINYPVMQSRNNPNFYLKHNFEKEYSDLGTPYVQENGDIAESDNLVIYGHHIKGGKMFGALEDYKSKSFYEEHKNIQFDTLTEQEEYEIVAVFKTVAYSSEGFRYYDFVDAENEEDFNSYVGKCKELALYDTGVTAEYGDRLITLSTCEYSAQNGRLVVVAKKVG</sequence>
<dbReference type="PIRSF" id="PIRSF030150">
    <property type="entry name" value="UCP030150"/>
    <property type="match status" value="1"/>
</dbReference>
<evidence type="ECO:0000256" key="2">
    <source>
        <dbReference type="PIRSR" id="PIRSR030150-1"/>
    </source>
</evidence>
<reference evidence="5 6" key="1">
    <citation type="submission" date="2018-08" db="EMBL/GenBank/DDBJ databases">
        <title>A genome reference for cultivated species of the human gut microbiota.</title>
        <authorList>
            <person name="Zou Y."/>
            <person name="Xue W."/>
            <person name="Luo G."/>
        </authorList>
    </citation>
    <scope>NUCLEOTIDE SEQUENCE [LARGE SCALE GENOMIC DNA]</scope>
    <source>
        <strain evidence="5 6">AM47-6BH</strain>
    </source>
</reference>
<dbReference type="InterPro" id="IPR015986">
    <property type="entry name" value="SrtB_Firmicute"/>
</dbReference>
<comment type="caution">
    <text evidence="5">The sequence shown here is derived from an EMBL/GenBank/DDBJ whole genome shotgun (WGS) entry which is preliminary data.</text>
</comment>
<protein>
    <submittedName>
        <fullName evidence="5">SrtB family sortase</fullName>
        <ecNumber evidence="5">3.4.22.71</ecNumber>
    </submittedName>
</protein>
<dbReference type="NCBIfam" id="TIGR03064">
    <property type="entry name" value="sortase_srtB"/>
    <property type="match status" value="1"/>
</dbReference>
<evidence type="ECO:0000256" key="3">
    <source>
        <dbReference type="PIRSR" id="PIRSR030150-2"/>
    </source>
</evidence>
<dbReference type="SUPFAM" id="SSF63817">
    <property type="entry name" value="Sortase"/>
    <property type="match status" value="1"/>
</dbReference>
<feature type="site" description="Transition state stabilizer" evidence="3">
    <location>
        <position position="248"/>
    </location>
</feature>
<dbReference type="GO" id="GO:0016787">
    <property type="term" value="F:hydrolase activity"/>
    <property type="evidence" value="ECO:0007669"/>
    <property type="project" value="UniProtKB-KW"/>
</dbReference>
<dbReference type="InterPro" id="IPR005754">
    <property type="entry name" value="Sortase"/>
</dbReference>
<dbReference type="EC" id="3.4.22.71" evidence="5"/>
<dbReference type="EMBL" id="QSES01000010">
    <property type="protein sequence ID" value="RGZ93463.1"/>
    <property type="molecule type" value="Genomic_DNA"/>
</dbReference>
<accession>A0A413Q7J4</accession>
<dbReference type="Gene3D" id="2.40.260.10">
    <property type="entry name" value="Sortase"/>
    <property type="match status" value="1"/>
</dbReference>
<proteinExistence type="predicted"/>
<dbReference type="Proteomes" id="UP000283721">
    <property type="component" value="Unassembled WGS sequence"/>
</dbReference>
<dbReference type="InterPro" id="IPR023365">
    <property type="entry name" value="Sortase_dom-sf"/>
</dbReference>